<dbReference type="KEGG" id="amus:LMH87_000763"/>
<organism evidence="1 2">
    <name type="scientific">Akanthomyces muscarius</name>
    <name type="common">Entomopathogenic fungus</name>
    <name type="synonym">Lecanicillium muscarium</name>
    <dbReference type="NCBI Taxonomy" id="2231603"/>
    <lineage>
        <taxon>Eukaryota</taxon>
        <taxon>Fungi</taxon>
        <taxon>Dikarya</taxon>
        <taxon>Ascomycota</taxon>
        <taxon>Pezizomycotina</taxon>
        <taxon>Sordariomycetes</taxon>
        <taxon>Hypocreomycetidae</taxon>
        <taxon>Hypocreales</taxon>
        <taxon>Cordycipitaceae</taxon>
        <taxon>Akanthomyces</taxon>
    </lineage>
</organism>
<evidence type="ECO:0000313" key="2">
    <source>
        <dbReference type="Proteomes" id="UP001144673"/>
    </source>
</evidence>
<dbReference type="Proteomes" id="UP001144673">
    <property type="component" value="Chromosome 6"/>
</dbReference>
<keyword evidence="2" id="KW-1185">Reference proteome</keyword>
<name>A0A9W8ULE6_AKAMU</name>
<gene>
    <name evidence="1" type="ORF">LMH87_000763</name>
</gene>
<accession>A0A9W8ULE6</accession>
<proteinExistence type="predicted"/>
<protein>
    <submittedName>
        <fullName evidence="1">Uncharacterized protein</fullName>
    </submittedName>
</protein>
<evidence type="ECO:0000313" key="1">
    <source>
        <dbReference type="EMBL" id="KAJ4155523.1"/>
    </source>
</evidence>
<comment type="caution">
    <text evidence="1">The sequence shown here is derived from an EMBL/GenBank/DDBJ whole genome shotgun (WGS) entry which is preliminary data.</text>
</comment>
<dbReference type="AlphaFoldDB" id="A0A9W8ULE6"/>
<sequence>MARTKKLACPNDVADFPEPLNWSLDDEEKFFNNMEKNYGVLRDWIGFINYDVYYNYGCVWGRTEADVEDGHGGNYFVSWEEVASTLALPAMSMNAAVQSMDGIVKIANQKIEQDRQEGIASIITTVFFFIPFVGEAAGLIGGAIMRTIIELAGVFADIGYSIYDTVEHPGNLLSDLFGIIFAGAGLKGAFKAASAEWRVLRSDKIDTLPKTFVRDVNAMRTMQGACKPIVR</sequence>
<dbReference type="GeneID" id="80887922"/>
<dbReference type="EMBL" id="JAJHUN010000007">
    <property type="protein sequence ID" value="KAJ4155523.1"/>
    <property type="molecule type" value="Genomic_DNA"/>
</dbReference>
<dbReference type="RefSeq" id="XP_056055647.1">
    <property type="nucleotide sequence ID" value="XM_056198726.1"/>
</dbReference>
<reference evidence="1" key="1">
    <citation type="journal article" date="2023" name="Access Microbiol">
        <title>De-novo genome assembly for Akanthomyces muscarius, a biocontrol agent of insect agricultural pests.</title>
        <authorList>
            <person name="Erdos Z."/>
            <person name="Studholme D.J."/>
            <person name="Raymond B."/>
            <person name="Sharma M."/>
        </authorList>
    </citation>
    <scope>NUCLEOTIDE SEQUENCE</scope>
    <source>
        <strain evidence="1">Ve6</strain>
    </source>
</reference>